<gene>
    <name evidence="1" type="ordered locus">Sgly_1241</name>
</gene>
<dbReference type="SUPFAM" id="SSF51658">
    <property type="entry name" value="Xylose isomerase-like"/>
    <property type="match status" value="1"/>
</dbReference>
<reference evidence="1 2" key="1">
    <citation type="journal article" date="2011" name="Stand. Genomic Sci.">
        <title>Complete genome sequence of Syntrophobotulus glycolicus type strain (FlGlyR).</title>
        <authorList>
            <person name="Han C."/>
            <person name="Mwirichia R."/>
            <person name="Chertkov O."/>
            <person name="Held B."/>
            <person name="Lapidus A."/>
            <person name="Nolan M."/>
            <person name="Lucas S."/>
            <person name="Hammon N."/>
            <person name="Deshpande S."/>
            <person name="Cheng J.F."/>
            <person name="Tapia R."/>
            <person name="Goodwin L."/>
            <person name="Pitluck S."/>
            <person name="Huntemann M."/>
            <person name="Liolios K."/>
            <person name="Ivanova N."/>
            <person name="Pagani I."/>
            <person name="Mavromatis K."/>
            <person name="Ovchinikova G."/>
            <person name="Pati A."/>
            <person name="Chen A."/>
            <person name="Palaniappan K."/>
            <person name="Land M."/>
            <person name="Hauser L."/>
            <person name="Brambilla E.M."/>
            <person name="Rohde M."/>
            <person name="Spring S."/>
            <person name="Sikorski J."/>
            <person name="Goker M."/>
            <person name="Woyke T."/>
            <person name="Bristow J."/>
            <person name="Eisen J.A."/>
            <person name="Markowitz V."/>
            <person name="Hugenholtz P."/>
            <person name="Kyrpides N.C."/>
            <person name="Klenk H.P."/>
            <person name="Detter J.C."/>
        </authorList>
    </citation>
    <scope>NUCLEOTIDE SEQUENCE [LARGE SCALE GENOMIC DNA]</scope>
    <source>
        <strain evidence="2">DSM 8271 / FlGlyR</strain>
    </source>
</reference>
<sequence>MNSIYLPLYGDLATSKITKYISPRISGLEICSINDNQALEEIKEFSIRSDLIVGIHYPLFANRPKGPMLLSSDKTITDSHWRILEDDIKEAAHLNAQYFLIHVPKPVLVNRNIDLQYWRFSDKKDWQFSDQYMHLKSTLCANIEIFFSMLSKLSKKYNIKIYLENDLISTNLDLQNILCSMLEKYNQIKLCLDIGRLHLQAALDVDFSILQFIQLLGKCTRHVHLWNSSKVHNITGGHYPAIKRLDNIPGWADVAEILKAIKCQSDDFSVLLEHHLMLLKPAEAFLYYEYVQFMLEEK</sequence>
<dbReference type="EMBL" id="CP002547">
    <property type="protein sequence ID" value="ADY55557.1"/>
    <property type="molecule type" value="Genomic_DNA"/>
</dbReference>
<keyword evidence="2" id="KW-1185">Reference proteome</keyword>
<reference evidence="2" key="2">
    <citation type="submission" date="2011-02" db="EMBL/GenBank/DDBJ databases">
        <title>The complete genome of Syntrophobotulus glycolicus DSM 8271.</title>
        <authorList>
            <person name="Lucas S."/>
            <person name="Copeland A."/>
            <person name="Lapidus A."/>
            <person name="Bruce D."/>
            <person name="Goodwin L."/>
            <person name="Pitluck S."/>
            <person name="Kyrpides N."/>
            <person name="Mavromatis K."/>
            <person name="Pagani I."/>
            <person name="Ivanova N."/>
            <person name="Mikhailova N."/>
            <person name="Chertkov O."/>
            <person name="Held B."/>
            <person name="Detter J.C."/>
            <person name="Tapia R."/>
            <person name="Han C."/>
            <person name="Land M."/>
            <person name="Hauser L."/>
            <person name="Markowitz V."/>
            <person name="Cheng J.-F."/>
            <person name="Hugenholtz P."/>
            <person name="Woyke T."/>
            <person name="Wu D."/>
            <person name="Spring S."/>
            <person name="Schroeder M."/>
            <person name="Brambilla E."/>
            <person name="Klenk H.-P."/>
            <person name="Eisen J.A."/>
        </authorList>
    </citation>
    <scope>NUCLEOTIDE SEQUENCE [LARGE SCALE GENOMIC DNA]</scope>
    <source>
        <strain evidence="2">DSM 8271 / FlGlyR</strain>
    </source>
</reference>
<evidence type="ECO:0000313" key="1">
    <source>
        <dbReference type="EMBL" id="ADY55557.1"/>
    </source>
</evidence>
<name>F0SV57_SYNGF</name>
<dbReference type="AlphaFoldDB" id="F0SV57"/>
<evidence type="ECO:0008006" key="3">
    <source>
        <dbReference type="Google" id="ProtNLM"/>
    </source>
</evidence>
<organism evidence="1 2">
    <name type="scientific">Syntrophobotulus glycolicus (strain DSM 8271 / FlGlyR)</name>
    <dbReference type="NCBI Taxonomy" id="645991"/>
    <lineage>
        <taxon>Bacteria</taxon>
        <taxon>Bacillati</taxon>
        <taxon>Bacillota</taxon>
        <taxon>Clostridia</taxon>
        <taxon>Eubacteriales</taxon>
        <taxon>Desulfitobacteriaceae</taxon>
        <taxon>Syntrophobotulus</taxon>
    </lineage>
</organism>
<dbReference type="InterPro" id="IPR036237">
    <property type="entry name" value="Xyl_isomerase-like_sf"/>
</dbReference>
<evidence type="ECO:0000313" key="2">
    <source>
        <dbReference type="Proteomes" id="UP000007488"/>
    </source>
</evidence>
<dbReference type="RefSeq" id="WP_013624427.1">
    <property type="nucleotide sequence ID" value="NC_015172.1"/>
</dbReference>
<protein>
    <recommendedName>
        <fullName evidence="3">Xylose isomerase domain-containing protein TIM barrel</fullName>
    </recommendedName>
</protein>
<accession>F0SV57</accession>
<dbReference type="HOGENOM" id="CLU_081219_0_0_9"/>
<dbReference type="STRING" id="645991.Sgly_1241"/>
<dbReference type="KEGG" id="sgy:Sgly_1241"/>
<dbReference type="eggNOG" id="COG1082">
    <property type="taxonomic scope" value="Bacteria"/>
</dbReference>
<dbReference type="Gene3D" id="3.20.20.150">
    <property type="entry name" value="Divalent-metal-dependent TIM barrel enzymes"/>
    <property type="match status" value="1"/>
</dbReference>
<dbReference type="Proteomes" id="UP000007488">
    <property type="component" value="Chromosome"/>
</dbReference>
<proteinExistence type="predicted"/>